<organism evidence="3 4">
    <name type="scientific">Methyloceanibacter marginalis</name>
    <dbReference type="NCBI Taxonomy" id="1774971"/>
    <lineage>
        <taxon>Bacteria</taxon>
        <taxon>Pseudomonadati</taxon>
        <taxon>Pseudomonadota</taxon>
        <taxon>Alphaproteobacteria</taxon>
        <taxon>Hyphomicrobiales</taxon>
        <taxon>Hyphomicrobiaceae</taxon>
        <taxon>Methyloceanibacter</taxon>
    </lineage>
</organism>
<dbReference type="OrthoDB" id="9811157at2"/>
<keyword evidence="4" id="KW-1185">Reference proteome</keyword>
<evidence type="ECO:0000259" key="1">
    <source>
        <dbReference type="Pfam" id="PF13362"/>
    </source>
</evidence>
<feature type="domain" description="DUF7146" evidence="2">
    <location>
        <begin position="6"/>
        <end position="52"/>
    </location>
</feature>
<gene>
    <name evidence="3" type="ORF">AUC71_15025</name>
</gene>
<proteinExistence type="predicted"/>
<comment type="caution">
    <text evidence="3">The sequence shown here is derived from an EMBL/GenBank/DDBJ whole genome shotgun (WGS) entry which is preliminary data.</text>
</comment>
<dbReference type="Gene3D" id="3.40.1360.10">
    <property type="match status" value="1"/>
</dbReference>
<evidence type="ECO:0000259" key="2">
    <source>
        <dbReference type="Pfam" id="PF23639"/>
    </source>
</evidence>
<dbReference type="EMBL" id="LPWD01000292">
    <property type="protein sequence ID" value="ODS02496.1"/>
    <property type="molecule type" value="Genomic_DNA"/>
</dbReference>
<accession>A0A1E3W9P6</accession>
<dbReference type="Proteomes" id="UP000095042">
    <property type="component" value="Unassembled WGS sequence"/>
</dbReference>
<evidence type="ECO:0000313" key="3">
    <source>
        <dbReference type="EMBL" id="ODS02496.1"/>
    </source>
</evidence>
<dbReference type="InterPro" id="IPR006171">
    <property type="entry name" value="TOPRIM_dom"/>
</dbReference>
<dbReference type="AlphaFoldDB" id="A0A1E3W9P6"/>
<dbReference type="Pfam" id="PF13362">
    <property type="entry name" value="Toprim_3"/>
    <property type="match status" value="1"/>
</dbReference>
<feature type="domain" description="Toprim" evidence="1">
    <location>
        <begin position="59"/>
        <end position="145"/>
    </location>
</feature>
<dbReference type="InterPro" id="IPR034154">
    <property type="entry name" value="TOPRIM_DnaG/twinkle"/>
</dbReference>
<sequence>MALARALVAPGDPPEATTTIHRTWLARDGLGKADFDKNKMALSEWSGGVIRLAPIAAVLGVAEGIETALSVTQLTGIACWSAMAAGNFEKIELPPGVREVHAFADDDPAGIDAAMRAVRRWEAAGLETYMRLPPEGFNDYNDVLTGKRKK</sequence>
<dbReference type="RefSeq" id="WP_069624312.1">
    <property type="nucleotide sequence ID" value="NZ_LPWD01000292.1"/>
</dbReference>
<name>A0A1E3W9P6_9HYPH</name>
<dbReference type="Pfam" id="PF23639">
    <property type="entry name" value="DUF7146"/>
    <property type="match status" value="1"/>
</dbReference>
<protein>
    <submittedName>
        <fullName evidence="3">Uncharacterized protein</fullName>
    </submittedName>
</protein>
<evidence type="ECO:0000313" key="4">
    <source>
        <dbReference type="Proteomes" id="UP000095042"/>
    </source>
</evidence>
<reference evidence="3 4" key="1">
    <citation type="journal article" date="2016" name="Environ. Microbiol.">
        <title>New Methyloceanibacter diversity from North Sea sediments includes methanotroph containing solely the soluble methane monooxygenase.</title>
        <authorList>
            <person name="Vekeman B."/>
            <person name="Kerckhof F.M."/>
            <person name="Cremers G."/>
            <person name="de Vos P."/>
            <person name="Vandamme P."/>
            <person name="Boon N."/>
            <person name="Op den Camp H.J."/>
            <person name="Heylen K."/>
        </authorList>
    </citation>
    <scope>NUCLEOTIDE SEQUENCE [LARGE SCALE GENOMIC DNA]</scope>
    <source>
        <strain evidence="3 4">R-67177</strain>
    </source>
</reference>
<dbReference type="CDD" id="cd01029">
    <property type="entry name" value="TOPRIM_primases"/>
    <property type="match status" value="1"/>
</dbReference>
<dbReference type="InterPro" id="IPR055570">
    <property type="entry name" value="DUF7146"/>
</dbReference>